<name>A0A382MI30_9ZZZZ</name>
<evidence type="ECO:0008006" key="2">
    <source>
        <dbReference type="Google" id="ProtNLM"/>
    </source>
</evidence>
<dbReference type="Pfam" id="PF05721">
    <property type="entry name" value="PhyH"/>
    <property type="match status" value="1"/>
</dbReference>
<dbReference type="EMBL" id="UINC01093003">
    <property type="protein sequence ID" value="SVC47072.1"/>
    <property type="molecule type" value="Genomic_DNA"/>
</dbReference>
<gene>
    <name evidence="1" type="ORF">METZ01_LOCUS299926</name>
</gene>
<organism evidence="1">
    <name type="scientific">marine metagenome</name>
    <dbReference type="NCBI Taxonomy" id="408172"/>
    <lineage>
        <taxon>unclassified sequences</taxon>
        <taxon>metagenomes</taxon>
        <taxon>ecological metagenomes</taxon>
    </lineage>
</organism>
<dbReference type="InterPro" id="IPR008775">
    <property type="entry name" value="Phytyl_CoA_dOase-like"/>
</dbReference>
<protein>
    <recommendedName>
        <fullName evidence="2">Phytanoyl-CoA dioxygenase family protein</fullName>
    </recommendedName>
</protein>
<accession>A0A382MI30</accession>
<dbReference type="Gene3D" id="2.60.120.620">
    <property type="entry name" value="q2cbj1_9rhob like domain"/>
    <property type="match status" value="1"/>
</dbReference>
<reference evidence="1" key="1">
    <citation type="submission" date="2018-05" db="EMBL/GenBank/DDBJ databases">
        <authorList>
            <person name="Lanie J.A."/>
            <person name="Ng W.-L."/>
            <person name="Kazmierczak K.M."/>
            <person name="Andrzejewski T.M."/>
            <person name="Davidsen T.M."/>
            <person name="Wayne K.J."/>
            <person name="Tettelin H."/>
            <person name="Glass J.I."/>
            <person name="Rusch D."/>
            <person name="Podicherti R."/>
            <person name="Tsui H.-C.T."/>
            <person name="Winkler M.E."/>
        </authorList>
    </citation>
    <scope>NUCLEOTIDE SEQUENCE</scope>
</reference>
<sequence length="141" mass="15694">EANGKYRYNFNSHGIDCMMVRMVYFVHDVSNEQGAFCVVPGTHKGNVACPYGNDPDVEPGVVGLEVKAGDAVFFTESLRHGGLTNRSDQVRKTLHVGYGPHFMMSQNIATMDELPYITDETKGRLTADQFALFRPYPENDA</sequence>
<proteinExistence type="predicted"/>
<evidence type="ECO:0000313" key="1">
    <source>
        <dbReference type="EMBL" id="SVC47072.1"/>
    </source>
</evidence>
<feature type="non-terminal residue" evidence="1">
    <location>
        <position position="1"/>
    </location>
</feature>
<dbReference type="AlphaFoldDB" id="A0A382MI30"/>
<dbReference type="SUPFAM" id="SSF51197">
    <property type="entry name" value="Clavaminate synthase-like"/>
    <property type="match status" value="1"/>
</dbReference>